<reference evidence="6 7" key="1">
    <citation type="submission" date="2012-08" db="EMBL/GenBank/DDBJ databases">
        <title>Whole genome shotgun sequence of Kineosphaera limosa NBRC 100340.</title>
        <authorList>
            <person name="Yoshida I."/>
            <person name="Isaki S."/>
            <person name="Hosoyama A."/>
            <person name="Tsuchikane K."/>
            <person name="Katsumata H."/>
            <person name="Ando Y."/>
            <person name="Ohji S."/>
            <person name="Hamada M."/>
            <person name="Tamura T."/>
            <person name="Yamazoe A."/>
            <person name="Yamazaki S."/>
            <person name="Fujita N."/>
        </authorList>
    </citation>
    <scope>NUCLEOTIDE SEQUENCE [LARGE SCALE GENOMIC DNA]</scope>
    <source>
        <strain evidence="6 7">NBRC 100340</strain>
    </source>
</reference>
<comment type="caution">
    <text evidence="6">The sequence shown here is derived from an EMBL/GenBank/DDBJ whole genome shotgun (WGS) entry which is preliminary data.</text>
</comment>
<comment type="similarity">
    <text evidence="1">Belongs to the LysR transcriptional regulatory family.</text>
</comment>
<gene>
    <name evidence="6" type="ORF">KILIM_031_00020</name>
</gene>
<dbReference type="SUPFAM" id="SSF46785">
    <property type="entry name" value="Winged helix' DNA-binding domain"/>
    <property type="match status" value="1"/>
</dbReference>
<evidence type="ECO:0000259" key="5">
    <source>
        <dbReference type="PROSITE" id="PS50931"/>
    </source>
</evidence>
<name>K6WA00_9MICO</name>
<dbReference type="SUPFAM" id="SSF53850">
    <property type="entry name" value="Periplasmic binding protein-like II"/>
    <property type="match status" value="1"/>
</dbReference>
<dbReference type="GO" id="GO:0032993">
    <property type="term" value="C:protein-DNA complex"/>
    <property type="evidence" value="ECO:0007669"/>
    <property type="project" value="TreeGrafter"/>
</dbReference>
<dbReference type="Pfam" id="PF00126">
    <property type="entry name" value="HTH_1"/>
    <property type="match status" value="1"/>
</dbReference>
<dbReference type="CDD" id="cd08423">
    <property type="entry name" value="PBP2_LTTR_like_6"/>
    <property type="match status" value="1"/>
</dbReference>
<dbReference type="PRINTS" id="PR00039">
    <property type="entry name" value="HTHLYSR"/>
</dbReference>
<evidence type="ECO:0000313" key="6">
    <source>
        <dbReference type="EMBL" id="GAB96030.1"/>
    </source>
</evidence>
<dbReference type="AlphaFoldDB" id="K6WA00"/>
<evidence type="ECO:0000256" key="3">
    <source>
        <dbReference type="ARBA" id="ARBA00023125"/>
    </source>
</evidence>
<dbReference type="FunFam" id="1.10.10.10:FF:000001">
    <property type="entry name" value="LysR family transcriptional regulator"/>
    <property type="match status" value="1"/>
</dbReference>
<proteinExistence type="inferred from homology"/>
<dbReference type="RefSeq" id="WP_006592562.1">
    <property type="nucleotide sequence ID" value="NZ_BAHD01000031.1"/>
</dbReference>
<organism evidence="6 7">
    <name type="scientific">Kineosphaera limosa NBRC 100340</name>
    <dbReference type="NCBI Taxonomy" id="1184609"/>
    <lineage>
        <taxon>Bacteria</taxon>
        <taxon>Bacillati</taxon>
        <taxon>Actinomycetota</taxon>
        <taxon>Actinomycetes</taxon>
        <taxon>Micrococcales</taxon>
        <taxon>Dermatophilaceae</taxon>
        <taxon>Kineosphaera</taxon>
    </lineage>
</organism>
<dbReference type="PANTHER" id="PTHR30346:SF29">
    <property type="entry name" value="LYSR SUBSTRATE-BINDING"/>
    <property type="match status" value="1"/>
</dbReference>
<dbReference type="Gene3D" id="3.40.190.10">
    <property type="entry name" value="Periplasmic binding protein-like II"/>
    <property type="match status" value="2"/>
</dbReference>
<dbReference type="GO" id="GO:0003700">
    <property type="term" value="F:DNA-binding transcription factor activity"/>
    <property type="evidence" value="ECO:0007669"/>
    <property type="project" value="InterPro"/>
</dbReference>
<dbReference type="PANTHER" id="PTHR30346">
    <property type="entry name" value="TRANSCRIPTIONAL DUAL REGULATOR HCAR-RELATED"/>
    <property type="match status" value="1"/>
</dbReference>
<dbReference type="InterPro" id="IPR000847">
    <property type="entry name" value="LysR_HTH_N"/>
</dbReference>
<evidence type="ECO:0000256" key="4">
    <source>
        <dbReference type="ARBA" id="ARBA00023163"/>
    </source>
</evidence>
<dbReference type="EMBL" id="BAHD01000031">
    <property type="protein sequence ID" value="GAB96030.1"/>
    <property type="molecule type" value="Genomic_DNA"/>
</dbReference>
<keyword evidence="7" id="KW-1185">Reference proteome</keyword>
<keyword evidence="4" id="KW-0804">Transcription</keyword>
<dbReference type="Proteomes" id="UP000008366">
    <property type="component" value="Unassembled WGS sequence"/>
</dbReference>
<keyword evidence="3" id="KW-0238">DNA-binding</keyword>
<dbReference type="InterPro" id="IPR036390">
    <property type="entry name" value="WH_DNA-bd_sf"/>
</dbReference>
<evidence type="ECO:0000256" key="2">
    <source>
        <dbReference type="ARBA" id="ARBA00023015"/>
    </source>
</evidence>
<dbReference type="eggNOG" id="COG0583">
    <property type="taxonomic scope" value="Bacteria"/>
</dbReference>
<protein>
    <submittedName>
        <fullName evidence="6">Putative LysR family transcriptional regulator</fullName>
    </submittedName>
</protein>
<evidence type="ECO:0000256" key="1">
    <source>
        <dbReference type="ARBA" id="ARBA00009437"/>
    </source>
</evidence>
<dbReference type="PROSITE" id="PS50931">
    <property type="entry name" value="HTH_LYSR"/>
    <property type="match status" value="1"/>
</dbReference>
<feature type="domain" description="HTH lysR-type" evidence="5">
    <location>
        <begin position="2"/>
        <end position="59"/>
    </location>
</feature>
<dbReference type="STRING" id="1184609.KILIM_031_00020"/>
<accession>K6WA00</accession>
<dbReference type="OrthoDB" id="3673085at2"/>
<sequence length="304" mass="32491">MLELRRLAILSALAAEGTMTAAAARLHLTTSAVSQQVALLEKEVGLPLLVRSGRNVVLNEAGQALVGHYAHIAEAVEEAEAHLRTFHSDVRGTIAISTFPSFCSVVLPVALMALRRDHPQLDTSVRDMEPMESIAQLRGGGVDIAVIDDVHEIEGEGIVTVELARDEIVLCAPPEHRPATGPSVQLRDYAQLPWIVDSDGSAFEQFVLSVCRAAGFEPRVVAHCSNLLASFGLVRAGYGVALMSELNLGPATAELVVRRVDPPVQRTILVAMRASSVQAPSVRAVVRALRRATRSRARSGGGEP</sequence>
<dbReference type="GO" id="GO:0003677">
    <property type="term" value="F:DNA binding"/>
    <property type="evidence" value="ECO:0007669"/>
    <property type="project" value="UniProtKB-KW"/>
</dbReference>
<evidence type="ECO:0000313" key="7">
    <source>
        <dbReference type="Proteomes" id="UP000008366"/>
    </source>
</evidence>
<dbReference type="InterPro" id="IPR005119">
    <property type="entry name" value="LysR_subst-bd"/>
</dbReference>
<dbReference type="InterPro" id="IPR036388">
    <property type="entry name" value="WH-like_DNA-bd_sf"/>
</dbReference>
<keyword evidence="2" id="KW-0805">Transcription regulation</keyword>
<dbReference type="Pfam" id="PF03466">
    <property type="entry name" value="LysR_substrate"/>
    <property type="match status" value="1"/>
</dbReference>
<dbReference type="Gene3D" id="1.10.10.10">
    <property type="entry name" value="Winged helix-like DNA-binding domain superfamily/Winged helix DNA-binding domain"/>
    <property type="match status" value="1"/>
</dbReference>